<gene>
    <name evidence="1" type="ordered locus">MCA0653</name>
</gene>
<evidence type="ECO:0000313" key="2">
    <source>
        <dbReference type="Proteomes" id="UP000006821"/>
    </source>
</evidence>
<dbReference type="Proteomes" id="UP000006821">
    <property type="component" value="Chromosome"/>
</dbReference>
<protein>
    <submittedName>
        <fullName evidence="1">Uncharacterized protein</fullName>
    </submittedName>
</protein>
<organism evidence="1 2">
    <name type="scientific">Methylococcus capsulatus (strain ATCC 33009 / NCIMB 11132 / Bath)</name>
    <dbReference type="NCBI Taxonomy" id="243233"/>
    <lineage>
        <taxon>Bacteria</taxon>
        <taxon>Pseudomonadati</taxon>
        <taxon>Pseudomonadota</taxon>
        <taxon>Gammaproteobacteria</taxon>
        <taxon>Methylococcales</taxon>
        <taxon>Methylococcaceae</taxon>
        <taxon>Methylococcus</taxon>
    </lineage>
</organism>
<dbReference type="EMBL" id="AE017282">
    <property type="protein sequence ID" value="AAU93038.1"/>
    <property type="molecule type" value="Genomic_DNA"/>
</dbReference>
<proteinExistence type="predicted"/>
<name>Q60B31_METCA</name>
<dbReference type="STRING" id="243233.MCA0653"/>
<dbReference type="RefSeq" id="WP_010959995.1">
    <property type="nucleotide sequence ID" value="NC_002977.6"/>
</dbReference>
<evidence type="ECO:0000313" key="1">
    <source>
        <dbReference type="EMBL" id="AAU93038.1"/>
    </source>
</evidence>
<reference evidence="1 2" key="1">
    <citation type="journal article" date="2004" name="PLoS Biol.">
        <title>Genomic insights into methanotrophy: the complete genome sequence of Methylococcus capsulatus (Bath).</title>
        <authorList>
            <person name="Ward N.L."/>
            <person name="Larsen O."/>
            <person name="Sakwa J."/>
            <person name="Bruseth L."/>
            <person name="Khouri H.M."/>
            <person name="Durkin A.S."/>
            <person name="Dimitrov G."/>
            <person name="Jiang L."/>
            <person name="Scanlan D."/>
            <person name="Kang K.H."/>
            <person name="Lewis M.R."/>
            <person name="Nelson K.E."/>
            <person name="Methe B.A."/>
            <person name="Wu M."/>
            <person name="Heidelberg J.F."/>
            <person name="Paulsen I.T."/>
            <person name="Fouts D.E."/>
            <person name="Ravel J."/>
            <person name="Tettelin H."/>
            <person name="Ren Q."/>
            <person name="Read T.D."/>
            <person name="DeBoy R.T."/>
            <person name="Seshadri R."/>
            <person name="Salzberg S.L."/>
            <person name="Jensen H.B."/>
            <person name="Birkeland N.K."/>
            <person name="Nelson W.C."/>
            <person name="Dodson R.J."/>
            <person name="Grindhaug S.H."/>
            <person name="Holt I.E."/>
            <person name="Eidhammer I."/>
            <person name="Jonasen I."/>
            <person name="Vanaken S."/>
            <person name="Utterback T.R."/>
            <person name="Feldblyum T.V."/>
            <person name="Fraser C.M."/>
            <person name="Lillehaug J.R."/>
            <person name="Eisen J.A."/>
        </authorList>
    </citation>
    <scope>NUCLEOTIDE SEQUENCE [LARGE SCALE GENOMIC DNA]</scope>
    <source>
        <strain evidence="2">ATCC 33009 / NCIMB 11132 / Bath</strain>
    </source>
</reference>
<dbReference type="GeneID" id="88225296"/>
<sequence>MTEIHCVFEESPERGSTICAVEMAIFTEEDDTQDLRWRVGDALHCHFDGANTPRLTHSHFTRDEPIAAVKRLIDKWLG</sequence>
<dbReference type="AlphaFoldDB" id="Q60B31"/>
<accession>Q60B31</accession>
<dbReference type="KEGG" id="mca:MCA0653"/>
<dbReference type="HOGENOM" id="CLU_184590_0_0_6"/>